<organism evidence="1 2">
    <name type="scientific">Owenia fusiformis</name>
    <name type="common">Polychaete worm</name>
    <dbReference type="NCBI Taxonomy" id="6347"/>
    <lineage>
        <taxon>Eukaryota</taxon>
        <taxon>Metazoa</taxon>
        <taxon>Spiralia</taxon>
        <taxon>Lophotrochozoa</taxon>
        <taxon>Annelida</taxon>
        <taxon>Polychaeta</taxon>
        <taxon>Sedentaria</taxon>
        <taxon>Canalipalpata</taxon>
        <taxon>Sabellida</taxon>
        <taxon>Oweniida</taxon>
        <taxon>Oweniidae</taxon>
        <taxon>Owenia</taxon>
    </lineage>
</organism>
<sequence length="387" mass="45565">MAKCPKIWLLNGFVYILMILDVLANLYDVLTLDPSSTVTDLTSRKISSCGGIDFKAWMIFPIIYRMFIVLVLNCAFHWICSSFEFWVIGWFMFPYFLSIGTIHYFIMICHEVIYKVNSLLYIQLFIALFTSTFKVLILGYILYQIRRRYYVNKKLYEKLIKRYKVTYAMYIVAYIWLITVTGLSLLTIDYPKAVMEHLDKFELYFVKKGAINNGNKMSNNVSMAEDWTNGAYIIPRKDILHISGLEVVKSEDNFIDVTITCHNVTIYDIPKEFNKLCDDCNDEINIHYQLIVADTKAFYKKPVIHYYITIRSLNGPNLQWRYLDMLDTYYDIYVLLQNKDPALDIHTKQDAVFYRPPSDQIKLIESYATCTRKFFGWLNSVEESDTQ</sequence>
<comment type="caution">
    <text evidence="1">The sequence shown here is derived from an EMBL/GenBank/DDBJ whole genome shotgun (WGS) entry which is preliminary data.</text>
</comment>
<dbReference type="EMBL" id="CAIIXF020000002">
    <property type="protein sequence ID" value="CAH1777561.1"/>
    <property type="molecule type" value="Genomic_DNA"/>
</dbReference>
<protein>
    <submittedName>
        <fullName evidence="1">Uncharacterized protein</fullName>
    </submittedName>
</protein>
<gene>
    <name evidence="1" type="ORF">OFUS_LOCUS4589</name>
</gene>
<name>A0A8J1XLV0_OWEFU</name>
<dbReference type="Proteomes" id="UP000749559">
    <property type="component" value="Unassembled WGS sequence"/>
</dbReference>
<accession>A0A8J1XLV0</accession>
<evidence type="ECO:0000313" key="2">
    <source>
        <dbReference type="Proteomes" id="UP000749559"/>
    </source>
</evidence>
<reference evidence="1" key="1">
    <citation type="submission" date="2022-03" db="EMBL/GenBank/DDBJ databases">
        <authorList>
            <person name="Martin C."/>
        </authorList>
    </citation>
    <scope>NUCLEOTIDE SEQUENCE</scope>
</reference>
<keyword evidence="2" id="KW-1185">Reference proteome</keyword>
<proteinExistence type="predicted"/>
<dbReference type="AlphaFoldDB" id="A0A8J1XLV0"/>
<evidence type="ECO:0000313" key="1">
    <source>
        <dbReference type="EMBL" id="CAH1777561.1"/>
    </source>
</evidence>